<dbReference type="InterPro" id="IPR009936">
    <property type="entry name" value="DUF1468"/>
</dbReference>
<feature type="domain" description="DUF1468" evidence="2">
    <location>
        <begin position="18"/>
        <end position="159"/>
    </location>
</feature>
<evidence type="ECO:0000259" key="2">
    <source>
        <dbReference type="Pfam" id="PF07331"/>
    </source>
</evidence>
<evidence type="ECO:0000256" key="1">
    <source>
        <dbReference type="SAM" id="Phobius"/>
    </source>
</evidence>
<feature type="transmembrane region" description="Helical" evidence="1">
    <location>
        <begin position="131"/>
        <end position="150"/>
    </location>
</feature>
<feature type="transmembrane region" description="Helical" evidence="1">
    <location>
        <begin position="50"/>
        <end position="71"/>
    </location>
</feature>
<proteinExistence type="predicted"/>
<gene>
    <name evidence="3" type="ORF">GM51_3020</name>
</gene>
<feature type="transmembrane region" description="Helical" evidence="1">
    <location>
        <begin position="12"/>
        <end position="30"/>
    </location>
</feature>
<comment type="caution">
    <text evidence="3">The sequence shown here is derived from an EMBL/GenBank/DDBJ whole genome shotgun (WGS) entry which is preliminary data.</text>
</comment>
<sequence>MTRSTKRSAKGELVFTSFLFAVGVVVLWDASQLPQSGLADFVGSSTFPNIVGWVLVALSGIQLVSVFRGNLGQPDEVEGARIETKIHLKPFFIMLGGLIFFAVSVSIIGFPIAATILFTSVVYALKPGETKWFVVVPIAAATALVTYFGFTLGLQIDLPLWLDLNFGTTEVIVEEDW</sequence>
<keyword evidence="1" id="KW-0812">Transmembrane</keyword>
<keyword evidence="1" id="KW-1133">Transmembrane helix</keyword>
<feature type="transmembrane region" description="Helical" evidence="1">
    <location>
        <begin position="92"/>
        <end position="125"/>
    </location>
</feature>
<protein>
    <recommendedName>
        <fullName evidence="2">DUF1468 domain-containing protein</fullName>
    </recommendedName>
</protein>
<reference evidence="3" key="1">
    <citation type="submission" date="2014-06" db="EMBL/GenBank/DDBJ databases">
        <title>Key roles for freshwater Actinobacteria revealed by deep metagenomic sequencing.</title>
        <authorList>
            <person name="Ghai R."/>
            <person name="Mizuno C.M."/>
            <person name="Picazo A."/>
            <person name="Camacho A."/>
            <person name="Rodriguez-Valera F."/>
        </authorList>
    </citation>
    <scope>NUCLEOTIDE SEQUENCE</scope>
</reference>
<organism evidence="3">
    <name type="scientific">freshwater metagenome</name>
    <dbReference type="NCBI Taxonomy" id="449393"/>
    <lineage>
        <taxon>unclassified sequences</taxon>
        <taxon>metagenomes</taxon>
        <taxon>ecological metagenomes</taxon>
    </lineage>
</organism>
<accession>A0A094R2Q0</accession>
<keyword evidence="1" id="KW-0472">Membrane</keyword>
<dbReference type="Pfam" id="PF07331">
    <property type="entry name" value="TctB"/>
    <property type="match status" value="1"/>
</dbReference>
<name>A0A094R2Q0_9ZZZZ</name>
<dbReference type="EMBL" id="JNSL01000010">
    <property type="protein sequence ID" value="KGA21266.1"/>
    <property type="molecule type" value="Genomic_DNA"/>
</dbReference>
<evidence type="ECO:0000313" key="3">
    <source>
        <dbReference type="EMBL" id="KGA21266.1"/>
    </source>
</evidence>
<dbReference type="AlphaFoldDB" id="A0A094R2Q0"/>